<name>A0A379EZV0_PROMI</name>
<evidence type="ECO:0000313" key="1">
    <source>
        <dbReference type="EMBL" id="SUC11916.1"/>
    </source>
</evidence>
<dbReference type="GO" id="GO:0016740">
    <property type="term" value="F:transferase activity"/>
    <property type="evidence" value="ECO:0007669"/>
    <property type="project" value="UniProtKB-KW"/>
</dbReference>
<accession>A0A379EZV0</accession>
<sequence>MITSDTCGGAEFIEQGINGFVTDALDTPAMIDAMRVFRPIT</sequence>
<proteinExistence type="predicted"/>
<protein>
    <submittedName>
        <fullName evidence="1">Lipopolysaccharide core biosynthesis glycosyl transferase</fullName>
    </submittedName>
</protein>
<dbReference type="AlphaFoldDB" id="A0A379EZV0"/>
<evidence type="ECO:0000313" key="2">
    <source>
        <dbReference type="Proteomes" id="UP000254191"/>
    </source>
</evidence>
<gene>
    <name evidence="1" type="primary">wabG_1</name>
    <name evidence="1" type="ORF">NCTC11938_00122</name>
</gene>
<dbReference type="Proteomes" id="UP000254191">
    <property type="component" value="Unassembled WGS sequence"/>
</dbReference>
<keyword evidence="1" id="KW-0808">Transferase</keyword>
<organism evidence="1 2">
    <name type="scientific">Proteus mirabilis</name>
    <dbReference type="NCBI Taxonomy" id="584"/>
    <lineage>
        <taxon>Bacteria</taxon>
        <taxon>Pseudomonadati</taxon>
        <taxon>Pseudomonadota</taxon>
        <taxon>Gammaproteobacteria</taxon>
        <taxon>Enterobacterales</taxon>
        <taxon>Morganellaceae</taxon>
        <taxon>Proteus</taxon>
    </lineage>
</organism>
<reference evidence="1 2" key="1">
    <citation type="submission" date="2018-06" db="EMBL/GenBank/DDBJ databases">
        <authorList>
            <consortium name="Pathogen Informatics"/>
            <person name="Doyle S."/>
        </authorList>
    </citation>
    <scope>NUCLEOTIDE SEQUENCE [LARGE SCALE GENOMIC DNA]</scope>
    <source>
        <strain evidence="1 2">NCTC11938</strain>
    </source>
</reference>
<dbReference type="EMBL" id="UGTS01000001">
    <property type="protein sequence ID" value="SUC11916.1"/>
    <property type="molecule type" value="Genomic_DNA"/>
</dbReference>